<keyword evidence="1" id="KW-0732">Signal</keyword>
<accession>A0A6G9YNR6</accession>
<dbReference type="AlphaFoldDB" id="A0A6G9YNR6"/>
<organism evidence="2 3">
    <name type="scientific">Nocardia arthritidis</name>
    <dbReference type="NCBI Taxonomy" id="228602"/>
    <lineage>
        <taxon>Bacteria</taxon>
        <taxon>Bacillati</taxon>
        <taxon>Actinomycetota</taxon>
        <taxon>Actinomycetes</taxon>
        <taxon>Mycobacteriales</taxon>
        <taxon>Nocardiaceae</taxon>
        <taxon>Nocardia</taxon>
    </lineage>
</organism>
<feature type="chain" id="PRO_5026285048" description="Subtilisin inhibitor domain-containing protein" evidence="1">
    <location>
        <begin position="31"/>
        <end position="119"/>
    </location>
</feature>
<sequence>MVGRLVVRGSVIAALGVGSVVAFGPGNAVADAPCPDGTARIFVAGGHDDESTDTCQGPGSVTFSWPKAVSKVCAVGSAKAVVEISGAKPYAGTYELVNGHCAMFNYKKVDSATITVSRG</sequence>
<evidence type="ECO:0008006" key="4">
    <source>
        <dbReference type="Google" id="ProtNLM"/>
    </source>
</evidence>
<dbReference type="KEGG" id="nah:F5544_34685"/>
<name>A0A6G9YNR6_9NOCA</name>
<keyword evidence="3" id="KW-1185">Reference proteome</keyword>
<proteinExistence type="predicted"/>
<evidence type="ECO:0000313" key="3">
    <source>
        <dbReference type="Proteomes" id="UP000503540"/>
    </source>
</evidence>
<dbReference type="RefSeq" id="WP_167477120.1">
    <property type="nucleotide sequence ID" value="NZ_CP046172.1"/>
</dbReference>
<dbReference type="Proteomes" id="UP000503540">
    <property type="component" value="Chromosome"/>
</dbReference>
<feature type="signal peptide" evidence="1">
    <location>
        <begin position="1"/>
        <end position="30"/>
    </location>
</feature>
<reference evidence="2 3" key="1">
    <citation type="journal article" date="2019" name="ACS Chem. Biol.">
        <title>Identification and Mobilization of a Cryptic Antibiotic Biosynthesis Gene Locus from a Human-Pathogenic Nocardia Isolate.</title>
        <authorList>
            <person name="Herisse M."/>
            <person name="Ishida K."/>
            <person name="Porter J.L."/>
            <person name="Howden B."/>
            <person name="Hertweck C."/>
            <person name="Stinear T.P."/>
            <person name="Pidot S.J."/>
        </authorList>
    </citation>
    <scope>NUCLEOTIDE SEQUENCE [LARGE SCALE GENOMIC DNA]</scope>
    <source>
        <strain evidence="2 3">AUSMDU00012717</strain>
    </source>
</reference>
<protein>
    <recommendedName>
        <fullName evidence="4">Subtilisin inhibitor domain-containing protein</fullName>
    </recommendedName>
</protein>
<dbReference type="EMBL" id="CP046172">
    <property type="protein sequence ID" value="QIS14770.1"/>
    <property type="molecule type" value="Genomic_DNA"/>
</dbReference>
<evidence type="ECO:0000256" key="1">
    <source>
        <dbReference type="SAM" id="SignalP"/>
    </source>
</evidence>
<evidence type="ECO:0000313" key="2">
    <source>
        <dbReference type="EMBL" id="QIS14770.1"/>
    </source>
</evidence>
<gene>
    <name evidence="2" type="ORF">F5544_34685</name>
</gene>